<name>A0A836HJM2_9TRYP</name>
<evidence type="ECO:0000256" key="2">
    <source>
        <dbReference type="ARBA" id="ARBA00022527"/>
    </source>
</evidence>
<keyword evidence="4" id="KW-0547">Nucleotide-binding</keyword>
<dbReference type="InterPro" id="IPR011009">
    <property type="entry name" value="Kinase-like_dom_sf"/>
</dbReference>
<accession>A0A836HJM2</accession>
<evidence type="ECO:0000256" key="11">
    <source>
        <dbReference type="SAM" id="MobiDB-lite"/>
    </source>
</evidence>
<keyword evidence="5" id="KW-0418">Kinase</keyword>
<feature type="compositionally biased region" description="Polar residues" evidence="11">
    <location>
        <begin position="808"/>
        <end position="823"/>
    </location>
</feature>
<keyword evidence="2" id="KW-0723">Serine/threonine-protein kinase</keyword>
<dbReference type="GO" id="GO:0005634">
    <property type="term" value="C:nucleus"/>
    <property type="evidence" value="ECO:0007669"/>
    <property type="project" value="TreeGrafter"/>
</dbReference>
<dbReference type="CDD" id="cd13996">
    <property type="entry name" value="STKc_EIF2AK"/>
    <property type="match status" value="1"/>
</dbReference>
<dbReference type="RefSeq" id="XP_067753984.1">
    <property type="nucleotide sequence ID" value="XM_067897827.1"/>
</dbReference>
<organism evidence="13 14">
    <name type="scientific">Porcisia hertigi</name>
    <dbReference type="NCBI Taxonomy" id="2761500"/>
    <lineage>
        <taxon>Eukaryota</taxon>
        <taxon>Discoba</taxon>
        <taxon>Euglenozoa</taxon>
        <taxon>Kinetoplastea</taxon>
        <taxon>Metakinetoplastina</taxon>
        <taxon>Trypanosomatida</taxon>
        <taxon>Trypanosomatidae</taxon>
        <taxon>Leishmaniinae</taxon>
        <taxon>Porcisia</taxon>
    </lineage>
</organism>
<dbReference type="Pfam" id="PF00069">
    <property type="entry name" value="Pkinase"/>
    <property type="match status" value="1"/>
</dbReference>
<evidence type="ECO:0000256" key="1">
    <source>
        <dbReference type="ARBA" id="ARBA00012513"/>
    </source>
</evidence>
<dbReference type="GeneID" id="94287904"/>
<evidence type="ECO:0000313" key="14">
    <source>
        <dbReference type="Proteomes" id="UP000674318"/>
    </source>
</evidence>
<dbReference type="OrthoDB" id="341578at2759"/>
<evidence type="ECO:0000256" key="4">
    <source>
        <dbReference type="ARBA" id="ARBA00022741"/>
    </source>
</evidence>
<feature type="compositionally biased region" description="Polar residues" evidence="11">
    <location>
        <begin position="311"/>
        <end position="324"/>
    </location>
</feature>
<feature type="compositionally biased region" description="Polar residues" evidence="11">
    <location>
        <begin position="676"/>
        <end position="688"/>
    </location>
</feature>
<dbReference type="PANTHER" id="PTHR11042:SF160">
    <property type="entry name" value="EUKARYOTIC TRANSLATION INITIATION FACTOR 2-ALPHA KINASE 1"/>
    <property type="match status" value="1"/>
</dbReference>
<keyword evidence="14" id="KW-1185">Reference proteome</keyword>
<dbReference type="SUPFAM" id="SSF56112">
    <property type="entry name" value="Protein kinase-like (PK-like)"/>
    <property type="match status" value="1"/>
</dbReference>
<feature type="domain" description="Protein kinase" evidence="12">
    <location>
        <begin position="912"/>
        <end position="1231"/>
    </location>
</feature>
<dbReference type="PROSITE" id="PS50011">
    <property type="entry name" value="PROTEIN_KINASE_DOM"/>
    <property type="match status" value="1"/>
</dbReference>
<evidence type="ECO:0000256" key="6">
    <source>
        <dbReference type="ARBA" id="ARBA00022840"/>
    </source>
</evidence>
<dbReference type="EMBL" id="JAFJZO010000034">
    <property type="protein sequence ID" value="KAG5493949.1"/>
    <property type="molecule type" value="Genomic_DNA"/>
</dbReference>
<dbReference type="Gene3D" id="1.10.510.10">
    <property type="entry name" value="Transferase(Phosphotransferase) domain 1"/>
    <property type="match status" value="1"/>
</dbReference>
<dbReference type="InterPro" id="IPR008271">
    <property type="entry name" value="Ser/Thr_kinase_AS"/>
</dbReference>
<dbReference type="GO" id="GO:0017148">
    <property type="term" value="P:negative regulation of translation"/>
    <property type="evidence" value="ECO:0007669"/>
    <property type="project" value="UniProtKB-KW"/>
</dbReference>
<dbReference type="Gene3D" id="3.30.200.20">
    <property type="entry name" value="Phosphorylase Kinase, domain 1"/>
    <property type="match status" value="1"/>
</dbReference>
<comment type="similarity">
    <text evidence="8">Belongs to the protein kinase superfamily. Ser/Thr protein kinase family. GCN2 subfamily.</text>
</comment>
<dbReference type="GO" id="GO:0004694">
    <property type="term" value="F:eukaryotic translation initiation factor 2alpha kinase activity"/>
    <property type="evidence" value="ECO:0007669"/>
    <property type="project" value="TreeGrafter"/>
</dbReference>
<feature type="compositionally biased region" description="Polar residues" evidence="11">
    <location>
        <begin position="878"/>
        <end position="900"/>
    </location>
</feature>
<dbReference type="EC" id="2.7.11.1" evidence="1"/>
<protein>
    <recommendedName>
        <fullName evidence="1">non-specific serine/threonine protein kinase</fullName>
        <ecNumber evidence="1">2.7.11.1</ecNumber>
    </recommendedName>
</protein>
<evidence type="ECO:0000256" key="5">
    <source>
        <dbReference type="ARBA" id="ARBA00022777"/>
    </source>
</evidence>
<evidence type="ECO:0000259" key="12">
    <source>
        <dbReference type="PROSITE" id="PS50011"/>
    </source>
</evidence>
<evidence type="ECO:0000256" key="10">
    <source>
        <dbReference type="ARBA" id="ARBA00048977"/>
    </source>
</evidence>
<dbReference type="GO" id="GO:0005737">
    <property type="term" value="C:cytoplasm"/>
    <property type="evidence" value="ECO:0007669"/>
    <property type="project" value="TreeGrafter"/>
</dbReference>
<dbReference type="GO" id="GO:0005524">
    <property type="term" value="F:ATP binding"/>
    <property type="evidence" value="ECO:0007669"/>
    <property type="project" value="UniProtKB-KW"/>
</dbReference>
<comment type="catalytic activity">
    <reaction evidence="9">
        <text>L-threonyl-[protein] + ATP = O-phospho-L-threonyl-[protein] + ADP + H(+)</text>
        <dbReference type="Rhea" id="RHEA:46608"/>
        <dbReference type="Rhea" id="RHEA-COMP:11060"/>
        <dbReference type="Rhea" id="RHEA-COMP:11605"/>
        <dbReference type="ChEBI" id="CHEBI:15378"/>
        <dbReference type="ChEBI" id="CHEBI:30013"/>
        <dbReference type="ChEBI" id="CHEBI:30616"/>
        <dbReference type="ChEBI" id="CHEBI:61977"/>
        <dbReference type="ChEBI" id="CHEBI:456216"/>
        <dbReference type="EC" id="2.7.11.1"/>
    </reaction>
    <physiologicalReaction direction="left-to-right" evidence="9">
        <dbReference type="Rhea" id="RHEA:46609"/>
    </physiologicalReaction>
</comment>
<evidence type="ECO:0000256" key="3">
    <source>
        <dbReference type="ARBA" id="ARBA00022679"/>
    </source>
</evidence>
<keyword evidence="7" id="KW-0652">Protein synthesis inhibitor</keyword>
<feature type="region of interest" description="Disordered" evidence="11">
    <location>
        <begin position="801"/>
        <end position="823"/>
    </location>
</feature>
<comment type="caution">
    <text evidence="13">The sequence shown here is derived from an EMBL/GenBank/DDBJ whole genome shotgun (WGS) entry which is preliminary data.</text>
</comment>
<keyword evidence="6" id="KW-0067">ATP-binding</keyword>
<sequence length="1461" mass="159984">MLQDARCQLALLLGFGAAVRPDRRRRRAAKCSSSLGVLLKRVHFLLLFIALGVCLMCDVDAQSFLYDPAADLTAGERVPKLTPSQSLALHYTFPGQSLALLAMANGHVHAYDLERGYHVWCSGTGGDMHAVTIEQPPSEEAILRDPLALPFFVRGNSLFTHIPFSTNHQLSTRDTSEGFEELPRYMRPYFFMNISTLLRRQAVFVGGTDVYVTTSVQVADLDLSSGRSVGSRDAHSQGFRSCNFTSSSLDGNSTNESKGVLHNELLPLLHIVRYNIVLHAVKAGEYSWSMRLSQLRMLPHAAIQSSFPPHFSAQASADTSSMSPGDSEREETPRFFSQFVRNMFDYDDVHAMNMSHMRVADQEKKLARVQQASRPLWTSKLQRRRTHAAEYLSRMVSLHQLNASHVSLQSIHDGTTAWTSALPNVTCESCSRGTTAGAPSSDLILVNAAYVWVSGSDEIFRIPVLRWALNSVLEKDGGLHTPSKEDAGIGTHECQPRLLPTSPTGTLLSTSHAAGDLQLVPRLECGHVGFPCGVDRCAVPGWSTDDVEADEREERELAAYYDQHLRWGEQSWSSCSLQEAFTEEVDGRRFPVIGSLTPSRNETSTRGVYSSQRPISPVDYSGAVVKTGLAWRTAAVISFHVLCLAVSIAFLCAGVPPRGQLQRAWTQADRSRDRVSYTSSSRPQSAQLVPQDLLSPSGELSTPFSLVLDSTPMDAHGLLKKPTGQDSAGSDSLHCRDRSHSAVMGHDQFEQLYKSPPHSAWVNPTPEQLYTMMREGDGEKIFSLTDSREATATDATATFPMSRAGLPRSSTEPTAKESQTPVESTLAAVSSSPIGAVAITDPVADACNSSSDDDTIDIDLGERWWLRAQHPPRLRPGTATSDETLSDRVSSFSHSQANTGTDEEGKLFQLHFKVLEKIGFGGEGSVFCVEHRVTHARYAIKAIHIHEQDEERVVQEAVLHSSFDNANVVRFYFCWIEDIAVSTANRLDLCNRDEDGLDTASLSYSDNSLALSTVDNAYHQKNGFGSASMAGDTYRMLFIQMEYFSRGTLADWLRLRTGFFRLEVLQYMKQIGEGLAYLHNQDVLHRDLKPTNIFVSNNNILKIGDFGLAKRRGAAAGSTGDLSSNVVGGHQERSVVGGSPLYCSPEQTRGDPVNKPSDIFSLGIIAVELLCMFTTLHERIRILTDAHQMILPEELEAEFPDEAQLIISMLAKDPLQRPPIRKVLRQINKLIVKLEAQESDEEVEGSLLRYSPDGGEHSISHSGTREVATTEVVDGSVTESATIAVANRAGGTRLLAGPIDQRPLGSLSIDKDHTANSLTSSSCVAICDTLPLPQQERKPRMDSLPVGRPEAATATSIAVPSAVATVQSADGINSAPLGHRVGNRANTYRSRQRVTASPNVETRVGCSMNSEPSMNGAPSQHELFLSDPYGTPTTPVMYVEDADLSTILKRDLQDRSVSASD</sequence>
<proteinExistence type="inferred from homology"/>
<dbReference type="FunFam" id="1.10.510.10:FF:001177">
    <property type="entry name" value="eukaryotic translation initiation factor 2-alpha kinase 1-like"/>
    <property type="match status" value="1"/>
</dbReference>
<evidence type="ECO:0000313" key="13">
    <source>
        <dbReference type="EMBL" id="KAG5493949.1"/>
    </source>
</evidence>
<dbReference type="SMART" id="SM00220">
    <property type="entry name" value="S_TKc"/>
    <property type="match status" value="1"/>
</dbReference>
<evidence type="ECO:0000256" key="9">
    <source>
        <dbReference type="ARBA" id="ARBA00048659"/>
    </source>
</evidence>
<keyword evidence="3" id="KW-0808">Transferase</keyword>
<feature type="region of interest" description="Disordered" evidence="11">
    <location>
        <begin position="311"/>
        <end position="331"/>
    </location>
</feature>
<evidence type="ECO:0000256" key="8">
    <source>
        <dbReference type="ARBA" id="ARBA00037982"/>
    </source>
</evidence>
<dbReference type="FunFam" id="3.30.200.20:FF:000704">
    <property type="entry name" value="Eukaryotic translation initiation factor 2-alpha kinase, putative"/>
    <property type="match status" value="1"/>
</dbReference>
<reference evidence="13 14" key="1">
    <citation type="submission" date="2021-02" db="EMBL/GenBank/DDBJ databases">
        <title>Porcisia hertigi Genome sequencing and assembly.</title>
        <authorList>
            <person name="Almutairi H."/>
            <person name="Gatherer D."/>
        </authorList>
    </citation>
    <scope>NUCLEOTIDE SEQUENCE [LARGE SCALE GENOMIC DNA]</scope>
    <source>
        <strain evidence="13 14">C119</strain>
    </source>
</reference>
<dbReference type="PROSITE" id="PS00108">
    <property type="entry name" value="PROTEIN_KINASE_ST"/>
    <property type="match status" value="1"/>
</dbReference>
<dbReference type="InterPro" id="IPR000719">
    <property type="entry name" value="Prot_kinase_dom"/>
</dbReference>
<dbReference type="PANTHER" id="PTHR11042">
    <property type="entry name" value="EUKARYOTIC TRANSLATION INITIATION FACTOR 2-ALPHA KINASE EIF2-ALPHA KINASE -RELATED"/>
    <property type="match status" value="1"/>
</dbReference>
<feature type="region of interest" description="Disordered" evidence="11">
    <location>
        <begin position="872"/>
        <end position="900"/>
    </location>
</feature>
<feature type="region of interest" description="Disordered" evidence="11">
    <location>
        <begin position="663"/>
        <end position="696"/>
    </location>
</feature>
<evidence type="ECO:0000256" key="7">
    <source>
        <dbReference type="ARBA" id="ARBA00023193"/>
    </source>
</evidence>
<comment type="catalytic activity">
    <reaction evidence="10">
        <text>L-seryl-[protein] + ATP = O-phospho-L-seryl-[protein] + ADP + H(+)</text>
        <dbReference type="Rhea" id="RHEA:17989"/>
        <dbReference type="Rhea" id="RHEA-COMP:9863"/>
        <dbReference type="Rhea" id="RHEA-COMP:11604"/>
        <dbReference type="ChEBI" id="CHEBI:15378"/>
        <dbReference type="ChEBI" id="CHEBI:29999"/>
        <dbReference type="ChEBI" id="CHEBI:30616"/>
        <dbReference type="ChEBI" id="CHEBI:83421"/>
        <dbReference type="ChEBI" id="CHEBI:456216"/>
        <dbReference type="EC" id="2.7.11.1"/>
    </reaction>
    <physiologicalReaction direction="left-to-right" evidence="10">
        <dbReference type="Rhea" id="RHEA:17990"/>
    </physiologicalReaction>
</comment>
<dbReference type="InterPro" id="IPR050339">
    <property type="entry name" value="CC_SR_Kinase"/>
</dbReference>
<dbReference type="Proteomes" id="UP000674318">
    <property type="component" value="Unassembled WGS sequence"/>
</dbReference>
<gene>
    <name evidence="13" type="ORF">JKF63_01781</name>
</gene>
<dbReference type="KEGG" id="phet:94287904"/>